<organism evidence="2 3">
    <name type="scientific">Paraburkholderia youngii</name>
    <dbReference type="NCBI Taxonomy" id="2782701"/>
    <lineage>
        <taxon>Bacteria</taxon>
        <taxon>Pseudomonadati</taxon>
        <taxon>Pseudomonadota</taxon>
        <taxon>Betaproteobacteria</taxon>
        <taxon>Burkholderiales</taxon>
        <taxon>Burkholderiaceae</taxon>
        <taxon>Paraburkholderia</taxon>
    </lineage>
</organism>
<evidence type="ECO:0000313" key="3">
    <source>
        <dbReference type="Proteomes" id="UP000592820"/>
    </source>
</evidence>
<name>A0A7W8NZW7_9BURK</name>
<reference evidence="2 3" key="1">
    <citation type="submission" date="2020-08" db="EMBL/GenBank/DDBJ databases">
        <title>Genomic Encyclopedia of Type Strains, Phase IV (KMG-V): Genome sequencing to study the core and pangenomes of soil and plant-associated prokaryotes.</title>
        <authorList>
            <person name="Whitman W."/>
        </authorList>
    </citation>
    <scope>NUCLEOTIDE SEQUENCE [LARGE SCALE GENOMIC DNA]</scope>
    <source>
        <strain evidence="2 3">JPY162</strain>
    </source>
</reference>
<keyword evidence="1" id="KW-1133">Transmembrane helix</keyword>
<keyword evidence="1" id="KW-0812">Transmembrane</keyword>
<dbReference type="RefSeq" id="WP_184225159.1">
    <property type="nucleotide sequence ID" value="NZ_JACHDE010000001.1"/>
</dbReference>
<comment type="caution">
    <text evidence="2">The sequence shown here is derived from an EMBL/GenBank/DDBJ whole genome shotgun (WGS) entry which is preliminary data.</text>
</comment>
<feature type="transmembrane region" description="Helical" evidence="1">
    <location>
        <begin position="68"/>
        <end position="90"/>
    </location>
</feature>
<protein>
    <submittedName>
        <fullName evidence="2">Nitrate reductase gamma subunit</fullName>
    </submittedName>
</protein>
<sequence length="100" mass="11136">MKRIAIFAWCIAGLALSCLGGLHMTRFLLAHFVFDIPIWLSIAIRQALLWLDPDYSPDALDVEDTCTLLMFLASTLVIATVIAIGSVIAWRRYRKASVPS</sequence>
<dbReference type="AlphaFoldDB" id="A0A7W8NZW7"/>
<accession>A0A7W8NZW7</accession>
<dbReference type="PROSITE" id="PS51257">
    <property type="entry name" value="PROKAR_LIPOPROTEIN"/>
    <property type="match status" value="1"/>
</dbReference>
<dbReference type="Proteomes" id="UP000592820">
    <property type="component" value="Unassembled WGS sequence"/>
</dbReference>
<evidence type="ECO:0000313" key="2">
    <source>
        <dbReference type="EMBL" id="MBB5398401.1"/>
    </source>
</evidence>
<gene>
    <name evidence="2" type="ORF">HDG41_000437</name>
</gene>
<keyword evidence="1" id="KW-0472">Membrane</keyword>
<feature type="transmembrane region" description="Helical" evidence="1">
    <location>
        <begin position="6"/>
        <end position="22"/>
    </location>
</feature>
<proteinExistence type="predicted"/>
<dbReference type="EMBL" id="JACHDE010000001">
    <property type="protein sequence ID" value="MBB5398401.1"/>
    <property type="molecule type" value="Genomic_DNA"/>
</dbReference>
<evidence type="ECO:0000256" key="1">
    <source>
        <dbReference type="SAM" id="Phobius"/>
    </source>
</evidence>